<evidence type="ECO:0000256" key="6">
    <source>
        <dbReference type="SAM" id="Phobius"/>
    </source>
</evidence>
<keyword evidence="5 6" id="KW-0472">Membrane</keyword>
<feature type="transmembrane region" description="Helical" evidence="6">
    <location>
        <begin position="101"/>
        <end position="123"/>
    </location>
</feature>
<evidence type="ECO:0000256" key="1">
    <source>
        <dbReference type="ARBA" id="ARBA00004141"/>
    </source>
</evidence>
<organism evidence="8 9">
    <name type="scientific">Lentilactobacillus fungorum</name>
    <dbReference type="NCBI Taxonomy" id="2201250"/>
    <lineage>
        <taxon>Bacteria</taxon>
        <taxon>Bacillati</taxon>
        <taxon>Bacillota</taxon>
        <taxon>Bacilli</taxon>
        <taxon>Lactobacillales</taxon>
        <taxon>Lactobacillaceae</taxon>
        <taxon>Lentilactobacillus</taxon>
    </lineage>
</organism>
<keyword evidence="4 6" id="KW-1133">Transmembrane helix</keyword>
<dbReference type="PANTHER" id="PTHR38459">
    <property type="entry name" value="PROPHAGE BACTOPRENOL-LINKED GLUCOSE TRANSLOCASE HOMOLOG"/>
    <property type="match status" value="1"/>
</dbReference>
<dbReference type="PANTHER" id="PTHR38459:SF1">
    <property type="entry name" value="PROPHAGE BACTOPRENOL-LINKED GLUCOSE TRANSLOCASE HOMOLOG"/>
    <property type="match status" value="1"/>
</dbReference>
<evidence type="ECO:0000256" key="2">
    <source>
        <dbReference type="ARBA" id="ARBA00009399"/>
    </source>
</evidence>
<comment type="similarity">
    <text evidence="2">Belongs to the GtrA family.</text>
</comment>
<evidence type="ECO:0000256" key="5">
    <source>
        <dbReference type="ARBA" id="ARBA00023136"/>
    </source>
</evidence>
<accession>A0ABQ3W4A9</accession>
<comment type="subcellular location">
    <subcellularLocation>
        <location evidence="1">Membrane</location>
        <topology evidence="1">Multi-pass membrane protein</topology>
    </subcellularLocation>
</comment>
<comment type="caution">
    <text evidence="8">The sequence shown here is derived from an EMBL/GenBank/DDBJ whole genome shotgun (WGS) entry which is preliminary data.</text>
</comment>
<dbReference type="Proteomes" id="UP000604765">
    <property type="component" value="Unassembled WGS sequence"/>
</dbReference>
<proteinExistence type="inferred from homology"/>
<dbReference type="EMBL" id="BNJR01000019">
    <property type="protein sequence ID" value="GHP14981.1"/>
    <property type="molecule type" value="Genomic_DNA"/>
</dbReference>
<keyword evidence="3 6" id="KW-0812">Transmembrane</keyword>
<evidence type="ECO:0000313" key="8">
    <source>
        <dbReference type="EMBL" id="GHP14981.1"/>
    </source>
</evidence>
<feature type="transmembrane region" description="Helical" evidence="6">
    <location>
        <begin position="76"/>
        <end position="95"/>
    </location>
</feature>
<evidence type="ECO:0000256" key="3">
    <source>
        <dbReference type="ARBA" id="ARBA00022692"/>
    </source>
</evidence>
<keyword evidence="9" id="KW-1185">Reference proteome</keyword>
<name>A0ABQ3W4A9_9LACO</name>
<protein>
    <submittedName>
        <fullName evidence="8">Membrane protein</fullName>
    </submittedName>
</protein>
<sequence>MRIKSVQQFIKFSTIGLLNTILTYLIYLILLTPTNPTIAMGVGYGITSLLGLALNNRWVFATHANLKSVVVKYYSTYLFTWLLSVGFAHVADNWFSMNAQLIPLGSLLITVPTNFFLSKFWVFPHQKPLKEVRHYGNQ</sequence>
<feature type="transmembrane region" description="Helical" evidence="6">
    <location>
        <begin position="37"/>
        <end position="55"/>
    </location>
</feature>
<feature type="domain" description="GtrA/DPMS transmembrane" evidence="7">
    <location>
        <begin position="11"/>
        <end position="123"/>
    </location>
</feature>
<evidence type="ECO:0000259" key="7">
    <source>
        <dbReference type="Pfam" id="PF04138"/>
    </source>
</evidence>
<feature type="transmembrane region" description="Helical" evidence="6">
    <location>
        <begin position="12"/>
        <end position="31"/>
    </location>
</feature>
<gene>
    <name evidence="8" type="ORF">YK48G_24060</name>
</gene>
<dbReference type="Pfam" id="PF04138">
    <property type="entry name" value="GtrA_DPMS_TM"/>
    <property type="match status" value="1"/>
</dbReference>
<dbReference type="InterPro" id="IPR051401">
    <property type="entry name" value="GtrA_CellWall_Glycosyl"/>
</dbReference>
<reference evidence="8 9" key="1">
    <citation type="journal article" date="2021" name="Int. J. Syst. Evol. Microbiol.">
        <title>Lentilactobacillus fungorum sp. nov., isolated from spent mushroom substrates.</title>
        <authorList>
            <person name="Tohno M."/>
            <person name="Tanizawa Y."/>
            <person name="Kojima Y."/>
            <person name="Sakamoto M."/>
            <person name="Ohkuma M."/>
            <person name="Kobayashi H."/>
        </authorList>
    </citation>
    <scope>NUCLEOTIDE SEQUENCE [LARGE SCALE GENOMIC DNA]</scope>
    <source>
        <strain evidence="8 9">YK48G</strain>
    </source>
</reference>
<dbReference type="InterPro" id="IPR007267">
    <property type="entry name" value="GtrA_DPMS_TM"/>
</dbReference>
<evidence type="ECO:0000256" key="4">
    <source>
        <dbReference type="ARBA" id="ARBA00022989"/>
    </source>
</evidence>
<evidence type="ECO:0000313" key="9">
    <source>
        <dbReference type="Proteomes" id="UP000604765"/>
    </source>
</evidence>